<keyword evidence="7" id="KW-1185">Reference proteome</keyword>
<proteinExistence type="predicted"/>
<evidence type="ECO:0000313" key="7">
    <source>
        <dbReference type="Proteomes" id="UP001431693"/>
    </source>
</evidence>
<evidence type="ECO:0000256" key="2">
    <source>
        <dbReference type="ARBA" id="ARBA00022597"/>
    </source>
</evidence>
<name>A0ABT6ZME0_9ACTN</name>
<dbReference type="SUPFAM" id="SSF46973">
    <property type="entry name" value="Enzyme IIa from lactose specific PTS, IIa-lac"/>
    <property type="match status" value="1"/>
</dbReference>
<gene>
    <name evidence="6" type="ORF">QJ043_09040</name>
</gene>
<accession>A0ABT6ZME0</accession>
<dbReference type="PIRSF" id="PIRSF000699">
    <property type="entry name" value="PTS_IILac_III"/>
    <property type="match status" value="1"/>
</dbReference>
<dbReference type="PANTHER" id="PTHR34382">
    <property type="entry name" value="PTS SYSTEM N,N'-DIACETYLCHITOBIOSE-SPECIFIC EIIA COMPONENT"/>
    <property type="match status" value="1"/>
</dbReference>
<dbReference type="RefSeq" id="WP_283713381.1">
    <property type="nucleotide sequence ID" value="NZ_JASJEW010000003.1"/>
</dbReference>
<protein>
    <submittedName>
        <fullName evidence="6">PTS lactose/cellobiose transporter subunit IIA</fullName>
    </submittedName>
</protein>
<evidence type="ECO:0000313" key="6">
    <source>
        <dbReference type="EMBL" id="MDJ1130219.1"/>
    </source>
</evidence>
<sequence>MNEENAPVVDDAAERREAQQVACFGIIANTGMARSCFIEAVDLAIAGDIPAAEAKVGEGDAFFQEAHAAHAQMVTQEAQGQHVPVDILLVHTEDQLMSAETFKIVAEKAILAASRR</sequence>
<keyword evidence="4" id="KW-0598">Phosphotransferase system</keyword>
<dbReference type="Pfam" id="PF02255">
    <property type="entry name" value="PTS_IIA"/>
    <property type="match status" value="1"/>
</dbReference>
<keyword evidence="1" id="KW-0813">Transport</keyword>
<dbReference type="PROSITE" id="PS51095">
    <property type="entry name" value="PTS_EIIA_TYPE_3"/>
    <property type="match status" value="1"/>
</dbReference>
<dbReference type="Gene3D" id="1.20.58.80">
    <property type="entry name" value="Phosphotransferase system, lactose/cellobiose-type IIA subunit"/>
    <property type="match status" value="1"/>
</dbReference>
<dbReference type="InterPro" id="IPR036542">
    <property type="entry name" value="PTS_IIA_lac/cel_sf"/>
</dbReference>
<evidence type="ECO:0000256" key="3">
    <source>
        <dbReference type="ARBA" id="ARBA00022679"/>
    </source>
</evidence>
<comment type="caution">
    <text evidence="6">The sequence shown here is derived from an EMBL/GenBank/DDBJ whole genome shotgun (WGS) entry which is preliminary data.</text>
</comment>
<feature type="modified residue" description="Phosphohistidine; by HPr" evidence="5">
    <location>
        <position position="91"/>
    </location>
</feature>
<dbReference type="PANTHER" id="PTHR34382:SF7">
    <property type="entry name" value="PTS SYSTEM N,N'-DIACETYLCHITOBIOSE-SPECIFIC EIIA COMPONENT"/>
    <property type="match status" value="1"/>
</dbReference>
<evidence type="ECO:0000256" key="4">
    <source>
        <dbReference type="ARBA" id="ARBA00022683"/>
    </source>
</evidence>
<dbReference type="Proteomes" id="UP001431693">
    <property type="component" value="Unassembled WGS sequence"/>
</dbReference>
<keyword evidence="2" id="KW-0762">Sugar transport</keyword>
<evidence type="ECO:0000256" key="1">
    <source>
        <dbReference type="ARBA" id="ARBA00022448"/>
    </source>
</evidence>
<keyword evidence="3" id="KW-0808">Transferase</keyword>
<reference evidence="6" key="1">
    <citation type="submission" date="2023-05" db="EMBL/GenBank/DDBJ databases">
        <title>[olsenella] sp. nov., isolated from a pig farm feces dump.</title>
        <authorList>
            <person name="Chang Y.-H."/>
        </authorList>
    </citation>
    <scope>NUCLEOTIDE SEQUENCE</scope>
    <source>
        <strain evidence="6">YH-ols2217</strain>
    </source>
</reference>
<organism evidence="6 7">
    <name type="scientific">Kribbibacterium absianum</name>
    <dbReference type="NCBI Taxonomy" id="3044210"/>
    <lineage>
        <taxon>Bacteria</taxon>
        <taxon>Bacillati</taxon>
        <taxon>Actinomycetota</taxon>
        <taxon>Coriobacteriia</taxon>
        <taxon>Coriobacteriales</taxon>
        <taxon>Kribbibacteriaceae</taxon>
        <taxon>Kribbibacterium</taxon>
    </lineage>
</organism>
<dbReference type="InterPro" id="IPR003188">
    <property type="entry name" value="PTS_IIA_lac/cel"/>
</dbReference>
<evidence type="ECO:0000256" key="5">
    <source>
        <dbReference type="PROSITE-ProRule" id="PRU00418"/>
    </source>
</evidence>
<dbReference type="EMBL" id="JASJEX010000004">
    <property type="protein sequence ID" value="MDJ1130219.1"/>
    <property type="molecule type" value="Genomic_DNA"/>
</dbReference>